<organism evidence="1 2">
    <name type="scientific">Amycolatopsis vancoresmycina DSM 44592</name>
    <dbReference type="NCBI Taxonomy" id="1292037"/>
    <lineage>
        <taxon>Bacteria</taxon>
        <taxon>Bacillati</taxon>
        <taxon>Actinomycetota</taxon>
        <taxon>Actinomycetes</taxon>
        <taxon>Pseudonocardiales</taxon>
        <taxon>Pseudonocardiaceae</taxon>
        <taxon>Amycolatopsis</taxon>
    </lineage>
</organism>
<gene>
    <name evidence="1" type="ORF">H480_20729</name>
</gene>
<dbReference type="PATRIC" id="fig|1292037.4.peg.3932"/>
<protein>
    <submittedName>
        <fullName evidence="1">Uncharacterized protein</fullName>
    </submittedName>
</protein>
<accession>R1G569</accession>
<proteinExistence type="predicted"/>
<dbReference type="OrthoDB" id="185939at2"/>
<dbReference type="RefSeq" id="WP_003090269.1">
    <property type="nucleotide sequence ID" value="NZ_AOUO01000294.1"/>
</dbReference>
<sequence>MGYQLQGAIAAEPVLRELAGTAEYARIVPLTRHLCLLPMTDALFDEITVAGAAELDVFWKAPAGFGRALAACSAGGPVAYVEADYFGGSGTQAAQLWDGGQVVLGPLHLAEGKPIPAEGSPISRALRWLGVVKGEHFDEFDAAGLGRHRETAGWLRPTS</sequence>
<dbReference type="Proteomes" id="UP000014139">
    <property type="component" value="Unassembled WGS sequence"/>
</dbReference>
<comment type="caution">
    <text evidence="1">The sequence shown here is derived from an EMBL/GenBank/DDBJ whole genome shotgun (WGS) entry which is preliminary data.</text>
</comment>
<reference evidence="1 2" key="1">
    <citation type="submission" date="2013-02" db="EMBL/GenBank/DDBJ databases">
        <title>Draft genome sequence of Amycolatopsis vancoresmycina strain DSM 44592T.</title>
        <authorList>
            <person name="Kumar S."/>
            <person name="Kaur N."/>
            <person name="Kaur C."/>
            <person name="Raghava G.P.S."/>
            <person name="Mayilraj S."/>
        </authorList>
    </citation>
    <scope>NUCLEOTIDE SEQUENCE [LARGE SCALE GENOMIC DNA]</scope>
    <source>
        <strain evidence="1 2">DSM 44592</strain>
    </source>
</reference>
<dbReference type="eggNOG" id="ENOG5032T13">
    <property type="taxonomic scope" value="Bacteria"/>
</dbReference>
<dbReference type="AlphaFoldDB" id="R1G569"/>
<dbReference type="EMBL" id="AOUO01000294">
    <property type="protein sequence ID" value="EOD66602.1"/>
    <property type="molecule type" value="Genomic_DNA"/>
</dbReference>
<evidence type="ECO:0000313" key="2">
    <source>
        <dbReference type="Proteomes" id="UP000014139"/>
    </source>
</evidence>
<name>R1G569_9PSEU</name>
<keyword evidence="2" id="KW-1185">Reference proteome</keyword>
<evidence type="ECO:0000313" key="1">
    <source>
        <dbReference type="EMBL" id="EOD66602.1"/>
    </source>
</evidence>